<feature type="transmembrane region" description="Helical" evidence="1">
    <location>
        <begin position="240"/>
        <end position="265"/>
    </location>
</feature>
<feature type="transmembrane region" description="Helical" evidence="1">
    <location>
        <begin position="158"/>
        <end position="178"/>
    </location>
</feature>
<keyword evidence="1" id="KW-1133">Transmembrane helix</keyword>
<dbReference type="Proteomes" id="UP000824130">
    <property type="component" value="Unassembled WGS sequence"/>
</dbReference>
<reference evidence="2" key="1">
    <citation type="submission" date="2020-10" db="EMBL/GenBank/DDBJ databases">
        <authorList>
            <person name="Gilroy R."/>
        </authorList>
    </citation>
    <scope>NUCLEOTIDE SEQUENCE</scope>
    <source>
        <strain evidence="2">ChiSjej4B22-8349</strain>
    </source>
</reference>
<name>A0A9D1N6K9_9FIRM</name>
<keyword evidence="1" id="KW-0472">Membrane</keyword>
<evidence type="ECO:0000313" key="2">
    <source>
        <dbReference type="EMBL" id="HIU96107.1"/>
    </source>
</evidence>
<protein>
    <submittedName>
        <fullName evidence="2">Uncharacterized protein</fullName>
    </submittedName>
</protein>
<evidence type="ECO:0000256" key="1">
    <source>
        <dbReference type="SAM" id="Phobius"/>
    </source>
</evidence>
<feature type="transmembrane region" description="Helical" evidence="1">
    <location>
        <begin position="112"/>
        <end position="138"/>
    </location>
</feature>
<reference evidence="2" key="2">
    <citation type="journal article" date="2021" name="PeerJ">
        <title>Extensive microbial diversity within the chicken gut microbiome revealed by metagenomics and culture.</title>
        <authorList>
            <person name="Gilroy R."/>
            <person name="Ravi A."/>
            <person name="Getino M."/>
            <person name="Pursley I."/>
            <person name="Horton D.L."/>
            <person name="Alikhan N.F."/>
            <person name="Baker D."/>
            <person name="Gharbi K."/>
            <person name="Hall N."/>
            <person name="Watson M."/>
            <person name="Adriaenssens E.M."/>
            <person name="Foster-Nyarko E."/>
            <person name="Jarju S."/>
            <person name="Secka A."/>
            <person name="Antonio M."/>
            <person name="Oren A."/>
            <person name="Chaudhuri R.R."/>
            <person name="La Ragione R."/>
            <person name="Hildebrand F."/>
            <person name="Pallen M.J."/>
        </authorList>
    </citation>
    <scope>NUCLEOTIDE SEQUENCE</scope>
    <source>
        <strain evidence="2">ChiSjej4B22-8349</strain>
    </source>
</reference>
<dbReference type="EMBL" id="DVOB01000117">
    <property type="protein sequence ID" value="HIU96107.1"/>
    <property type="molecule type" value="Genomic_DNA"/>
</dbReference>
<dbReference type="AlphaFoldDB" id="A0A9D1N6K9"/>
<keyword evidence="1" id="KW-0812">Transmembrane</keyword>
<gene>
    <name evidence="2" type="ORF">IAD25_05265</name>
</gene>
<sequence>MTGKLMKYEIKSSMKLMAVIWAALIAASLLFSLSLHVLTDIAVERPGGGISFAIGIFEFITGLMYFAVFVALIVATLVIVIMRFYKGLLGDEGYLMHTLPVKPWQLITSKGIIAALIVMISVLVAFLSILVLAGVSGLEMIPKVFGALGAIWEEEPRMVLVIVEAIILLVLSVLKSVYQIYAALAIGQLANKHRILLSLGAYIGISMIMSILFLLIVAASDSVGTISWLSVFIANNDSDPFAISQMAIGIMFVLTAVQLAAFHVVTERILSLKLNLQ</sequence>
<feature type="transmembrane region" description="Helical" evidence="1">
    <location>
        <begin position="199"/>
        <end position="220"/>
    </location>
</feature>
<evidence type="ECO:0000313" key="3">
    <source>
        <dbReference type="Proteomes" id="UP000824130"/>
    </source>
</evidence>
<feature type="transmembrane region" description="Helical" evidence="1">
    <location>
        <begin position="63"/>
        <end position="85"/>
    </location>
</feature>
<organism evidence="2 3">
    <name type="scientific">Candidatus Allocopromorpha excrementipullorum</name>
    <dbReference type="NCBI Taxonomy" id="2840743"/>
    <lineage>
        <taxon>Bacteria</taxon>
        <taxon>Bacillati</taxon>
        <taxon>Bacillota</taxon>
        <taxon>Clostridia</taxon>
        <taxon>Eubacteriales</taxon>
        <taxon>Eubacteriaceae</taxon>
        <taxon>Eubacteriaceae incertae sedis</taxon>
        <taxon>Candidatus Allocopromorpha</taxon>
    </lineage>
</organism>
<accession>A0A9D1N6K9</accession>
<proteinExistence type="predicted"/>
<comment type="caution">
    <text evidence="2">The sequence shown here is derived from an EMBL/GenBank/DDBJ whole genome shotgun (WGS) entry which is preliminary data.</text>
</comment>